<evidence type="ECO:0000313" key="3">
    <source>
        <dbReference type="EMBL" id="KAJ6852542.1"/>
    </source>
</evidence>
<feature type="region of interest" description="Disordered" evidence="1">
    <location>
        <begin position="1"/>
        <end position="46"/>
    </location>
</feature>
<evidence type="ECO:0000313" key="4">
    <source>
        <dbReference type="Proteomes" id="UP001140949"/>
    </source>
</evidence>
<dbReference type="EMBL" id="JANAVB010001800">
    <property type="protein sequence ID" value="KAJ6852542.1"/>
    <property type="molecule type" value="Genomic_DNA"/>
</dbReference>
<protein>
    <submittedName>
        <fullName evidence="2">Formin-like protein 3 isoform X2</fullName>
    </submittedName>
</protein>
<name>A0AAX6FI71_IRIPA</name>
<dbReference type="Proteomes" id="UP001140949">
    <property type="component" value="Unassembled WGS sequence"/>
</dbReference>
<gene>
    <name evidence="2" type="ORF">M6B38_133670</name>
    <name evidence="3" type="ORF">M6B38_256215</name>
</gene>
<evidence type="ECO:0000256" key="1">
    <source>
        <dbReference type="SAM" id="MobiDB-lite"/>
    </source>
</evidence>
<feature type="compositionally biased region" description="Basic and acidic residues" evidence="1">
    <location>
        <begin position="1"/>
        <end position="11"/>
    </location>
</feature>
<reference evidence="2" key="1">
    <citation type="journal article" date="2023" name="GigaByte">
        <title>Genome assembly of the bearded iris, Iris pallida Lam.</title>
        <authorList>
            <person name="Bruccoleri R.E."/>
            <person name="Oakeley E.J."/>
            <person name="Faust A.M.E."/>
            <person name="Altorfer M."/>
            <person name="Dessus-Babus S."/>
            <person name="Burckhardt D."/>
            <person name="Oertli M."/>
            <person name="Naumann U."/>
            <person name="Petersen F."/>
            <person name="Wong J."/>
        </authorList>
    </citation>
    <scope>NUCLEOTIDE SEQUENCE</scope>
    <source>
        <strain evidence="2">GSM-AAB239-AS_SAM_17_03QT</strain>
    </source>
</reference>
<accession>A0AAX6FI71</accession>
<organism evidence="2 4">
    <name type="scientific">Iris pallida</name>
    <name type="common">Sweet iris</name>
    <dbReference type="NCBI Taxonomy" id="29817"/>
    <lineage>
        <taxon>Eukaryota</taxon>
        <taxon>Viridiplantae</taxon>
        <taxon>Streptophyta</taxon>
        <taxon>Embryophyta</taxon>
        <taxon>Tracheophyta</taxon>
        <taxon>Spermatophyta</taxon>
        <taxon>Magnoliopsida</taxon>
        <taxon>Liliopsida</taxon>
        <taxon>Asparagales</taxon>
        <taxon>Iridaceae</taxon>
        <taxon>Iridoideae</taxon>
        <taxon>Irideae</taxon>
        <taxon>Iris</taxon>
    </lineage>
</organism>
<sequence length="151" mass="17192">MHGVDNRHEEEASSQQRIRGIGVRRNWRRRSSPGSEERPRARERGTHRRWFSRAGLAVPFVDARAVAVAELPRRRQWWFGVVPSGRHARARGPGWPEKGGSRCIRLRRGQMRGEQISPVNARFGRVVGVVSTPVEAGFWFQAGNYGRRAAC</sequence>
<proteinExistence type="predicted"/>
<dbReference type="AlphaFoldDB" id="A0AAX6FI71"/>
<keyword evidence="4" id="KW-1185">Reference proteome</keyword>
<feature type="compositionally biased region" description="Basic and acidic residues" evidence="1">
    <location>
        <begin position="35"/>
        <end position="44"/>
    </location>
</feature>
<evidence type="ECO:0000313" key="2">
    <source>
        <dbReference type="EMBL" id="KAJ6815661.1"/>
    </source>
</evidence>
<comment type="caution">
    <text evidence="2">The sequence shown here is derived from an EMBL/GenBank/DDBJ whole genome shotgun (WGS) entry which is preliminary data.</text>
</comment>
<dbReference type="EMBL" id="JANAVB010028685">
    <property type="protein sequence ID" value="KAJ6815661.1"/>
    <property type="molecule type" value="Genomic_DNA"/>
</dbReference>
<reference evidence="2" key="2">
    <citation type="submission" date="2023-04" db="EMBL/GenBank/DDBJ databases">
        <authorList>
            <person name="Bruccoleri R.E."/>
            <person name="Oakeley E.J."/>
            <person name="Faust A.-M."/>
            <person name="Dessus-Babus S."/>
            <person name="Altorfer M."/>
            <person name="Burckhardt D."/>
            <person name="Oertli M."/>
            <person name="Naumann U."/>
            <person name="Petersen F."/>
            <person name="Wong J."/>
        </authorList>
    </citation>
    <scope>NUCLEOTIDE SEQUENCE</scope>
    <source>
        <strain evidence="2">GSM-AAB239-AS_SAM_17_03QT</strain>
        <tissue evidence="2">Leaf</tissue>
    </source>
</reference>